<protein>
    <submittedName>
        <fullName evidence="1">Flagellar protein FlgN</fullName>
    </submittedName>
</protein>
<accession>A0ABS7PSZ3</accession>
<name>A0ABS7PSZ3_9SPHN</name>
<dbReference type="Proteomes" id="UP000706039">
    <property type="component" value="Unassembled WGS sequence"/>
</dbReference>
<evidence type="ECO:0000313" key="2">
    <source>
        <dbReference type="Proteomes" id="UP000706039"/>
    </source>
</evidence>
<comment type="caution">
    <text evidence="1">The sequence shown here is derived from an EMBL/GenBank/DDBJ whole genome shotgun (WGS) entry which is preliminary data.</text>
</comment>
<keyword evidence="1" id="KW-0966">Cell projection</keyword>
<keyword evidence="1" id="KW-0969">Cilium</keyword>
<sequence>MLAALQDERQALAAIDLDTIMLCANQKSALVGQIASADIAELDDECRGMVEAAHRLNEVNRQTRNLLAANVTARLNMLTGRTDVYRAAPMGAHIARRPA</sequence>
<reference evidence="1 2" key="1">
    <citation type="submission" date="2021-08" db="EMBL/GenBank/DDBJ databases">
        <authorList>
            <person name="Tuo L."/>
        </authorList>
    </citation>
    <scope>NUCLEOTIDE SEQUENCE [LARGE SCALE GENOMIC DNA]</scope>
    <source>
        <strain evidence="1 2">JCM 31229</strain>
    </source>
</reference>
<evidence type="ECO:0000313" key="1">
    <source>
        <dbReference type="EMBL" id="MBY8824468.1"/>
    </source>
</evidence>
<dbReference type="EMBL" id="JAINVV010000009">
    <property type="protein sequence ID" value="MBY8824468.1"/>
    <property type="molecule type" value="Genomic_DNA"/>
</dbReference>
<dbReference type="InterPro" id="IPR036679">
    <property type="entry name" value="FlgN-like_sf"/>
</dbReference>
<keyword evidence="1" id="KW-0282">Flagellum</keyword>
<keyword evidence="2" id="KW-1185">Reference proteome</keyword>
<dbReference type="SUPFAM" id="SSF140566">
    <property type="entry name" value="FlgN-like"/>
    <property type="match status" value="1"/>
</dbReference>
<gene>
    <name evidence="1" type="ORF">K7G82_19340</name>
</gene>
<proteinExistence type="predicted"/>
<organism evidence="1 2">
    <name type="scientific">Sphingomonas colocasiae</name>
    <dbReference type="NCBI Taxonomy" id="1848973"/>
    <lineage>
        <taxon>Bacteria</taxon>
        <taxon>Pseudomonadati</taxon>
        <taxon>Pseudomonadota</taxon>
        <taxon>Alphaproteobacteria</taxon>
        <taxon>Sphingomonadales</taxon>
        <taxon>Sphingomonadaceae</taxon>
        <taxon>Sphingomonas</taxon>
    </lineage>
</organism>